<reference evidence="5" key="2">
    <citation type="submission" date="2023-08" db="EMBL/GenBank/DDBJ databases">
        <authorList>
            <person name="Luo J."/>
        </authorList>
    </citation>
    <scope>NUCLEOTIDE SEQUENCE</scope>
    <source>
        <strain evidence="5">DSM 25064</strain>
    </source>
</reference>
<protein>
    <recommendedName>
        <fullName evidence="4">High frequency lysogenization protein HflD homolog</fullName>
    </recommendedName>
</protein>
<dbReference type="NCBIfam" id="NF001246">
    <property type="entry name" value="PRK00218.1-2"/>
    <property type="match status" value="1"/>
</dbReference>
<keyword evidence="6" id="KW-1185">Reference proteome</keyword>
<name>A0AAW8B780_9GAMM</name>
<evidence type="ECO:0000256" key="2">
    <source>
        <dbReference type="ARBA" id="ARBA00022490"/>
    </source>
</evidence>
<evidence type="ECO:0000313" key="6">
    <source>
        <dbReference type="Proteomes" id="UP001178354"/>
    </source>
</evidence>
<reference evidence="5" key="1">
    <citation type="journal article" date="2010" name="Int. J. Syst. Evol. Microbiol.">
        <title>Porticoccus litoralis gen. nov., sp. nov., a gammaproteobacterium isolated from the Yellow Sea.</title>
        <authorList>
            <person name="Oh H.M."/>
            <person name="Kim H."/>
            <person name="Kim K.M."/>
            <person name="Min G.S."/>
            <person name="Cho J.C."/>
        </authorList>
    </citation>
    <scope>NUCLEOTIDE SEQUENCE</scope>
    <source>
        <strain evidence="5">DSM 25064</strain>
    </source>
</reference>
<keyword evidence="2 4" id="KW-0963">Cytoplasm</keyword>
<proteinExistence type="inferred from homology"/>
<dbReference type="Proteomes" id="UP001178354">
    <property type="component" value="Unassembled WGS sequence"/>
</dbReference>
<dbReference type="InterPro" id="IPR035932">
    <property type="entry name" value="HflD-like_sf"/>
</dbReference>
<dbReference type="InterPro" id="IPR007451">
    <property type="entry name" value="HflD"/>
</dbReference>
<dbReference type="PANTHER" id="PTHR38100">
    <property type="entry name" value="HIGH FREQUENCY LYSOGENIZATION PROTEIN HFLD"/>
    <property type="match status" value="1"/>
</dbReference>
<dbReference type="EMBL" id="JAUUUU010000006">
    <property type="protein sequence ID" value="MDP1521319.1"/>
    <property type="molecule type" value="Genomic_DNA"/>
</dbReference>
<dbReference type="PANTHER" id="PTHR38100:SF1">
    <property type="entry name" value="HIGH FREQUENCY LYSOGENIZATION PROTEIN HFLD"/>
    <property type="match status" value="1"/>
</dbReference>
<evidence type="ECO:0000313" key="5">
    <source>
        <dbReference type="EMBL" id="MDP1521319.1"/>
    </source>
</evidence>
<comment type="similarity">
    <text evidence="4">Belongs to the HflD family.</text>
</comment>
<gene>
    <name evidence="4 5" type="primary">hflD</name>
    <name evidence="5" type="ORF">Q8A57_10085</name>
</gene>
<dbReference type="GO" id="GO:0005886">
    <property type="term" value="C:plasma membrane"/>
    <property type="evidence" value="ECO:0007669"/>
    <property type="project" value="UniProtKB-SubCell"/>
</dbReference>
<keyword evidence="3 4" id="KW-0472">Membrane</keyword>
<accession>A0AAW8B780</accession>
<sequence>MLFSKPDRNQVIALAGVFQACQLVETLAKTGSVPSDRFGVCIESLFQQNPENTEAVFGNLSNLQLGIESMQELITLQPRNQQPDTLRYVVGVVYLANKLRNKKTMLNVIGERLQQAGRQAEHFGAATHTNVIANLAQVYQDTISTFRYRIQVNGYAGYLQQEAIAQRVRCLLFAGIRAAVLWHQLGGRRRHLIFNRQQLLQQLRLLQQESSQPQH</sequence>
<dbReference type="GO" id="GO:0005737">
    <property type="term" value="C:cytoplasm"/>
    <property type="evidence" value="ECO:0007669"/>
    <property type="project" value="UniProtKB-SubCell"/>
</dbReference>
<dbReference type="Gene3D" id="1.10.3890.10">
    <property type="entry name" value="HflD-like"/>
    <property type="match status" value="1"/>
</dbReference>
<organism evidence="5 6">
    <name type="scientific">Porticoccus litoralis</name>
    <dbReference type="NCBI Taxonomy" id="434086"/>
    <lineage>
        <taxon>Bacteria</taxon>
        <taxon>Pseudomonadati</taxon>
        <taxon>Pseudomonadota</taxon>
        <taxon>Gammaproteobacteria</taxon>
        <taxon>Cellvibrionales</taxon>
        <taxon>Porticoccaceae</taxon>
        <taxon>Porticoccus</taxon>
    </lineage>
</organism>
<dbReference type="SUPFAM" id="SSF101322">
    <property type="entry name" value="YcfC-like"/>
    <property type="match status" value="1"/>
</dbReference>
<dbReference type="AlphaFoldDB" id="A0AAW8B780"/>
<evidence type="ECO:0000256" key="1">
    <source>
        <dbReference type="ARBA" id="ARBA00022475"/>
    </source>
</evidence>
<evidence type="ECO:0000256" key="4">
    <source>
        <dbReference type="HAMAP-Rule" id="MF_00695"/>
    </source>
</evidence>
<evidence type="ECO:0000256" key="3">
    <source>
        <dbReference type="ARBA" id="ARBA00023136"/>
    </source>
</evidence>
<dbReference type="HAMAP" id="MF_00695">
    <property type="entry name" value="HflD_protein"/>
    <property type="match status" value="1"/>
</dbReference>
<dbReference type="RefSeq" id="WP_305170982.1">
    <property type="nucleotide sequence ID" value="NZ_JAUUUU010000006.1"/>
</dbReference>
<comment type="caution">
    <text evidence="5">The sequence shown here is derived from an EMBL/GenBank/DDBJ whole genome shotgun (WGS) entry which is preliminary data.</text>
</comment>
<comment type="subcellular location">
    <subcellularLocation>
        <location evidence="4">Cytoplasm</location>
    </subcellularLocation>
    <subcellularLocation>
        <location evidence="4">Cell membrane</location>
        <topology evidence="4">Peripheral membrane protein</topology>
        <orientation evidence="4">Cytoplasmic side</orientation>
    </subcellularLocation>
</comment>
<keyword evidence="1 4" id="KW-1003">Cell membrane</keyword>
<dbReference type="PROSITE" id="PS51257">
    <property type="entry name" value="PROKAR_LIPOPROTEIN"/>
    <property type="match status" value="1"/>
</dbReference>
<dbReference type="Pfam" id="PF04356">
    <property type="entry name" value="DUF489"/>
    <property type="match status" value="1"/>
</dbReference>